<organism evidence="2 3">
    <name type="scientific">Burkholderia contaminans</name>
    <dbReference type="NCBI Taxonomy" id="488447"/>
    <lineage>
        <taxon>Bacteria</taxon>
        <taxon>Pseudomonadati</taxon>
        <taxon>Pseudomonadota</taxon>
        <taxon>Betaproteobacteria</taxon>
        <taxon>Burkholderiales</taxon>
        <taxon>Burkholderiaceae</taxon>
        <taxon>Burkholderia</taxon>
        <taxon>Burkholderia cepacia complex</taxon>
    </lineage>
</organism>
<feature type="region of interest" description="Disordered" evidence="1">
    <location>
        <begin position="1"/>
        <end position="21"/>
    </location>
</feature>
<gene>
    <name evidence="2" type="ORF">QZM56_07430</name>
</gene>
<proteinExistence type="predicted"/>
<evidence type="ECO:0000313" key="2">
    <source>
        <dbReference type="EMBL" id="MDN7564328.1"/>
    </source>
</evidence>
<name>A0AAP4VEX3_9BURK</name>
<accession>A0AAP4VEX3</accession>
<feature type="region of interest" description="Disordered" evidence="1">
    <location>
        <begin position="34"/>
        <end position="57"/>
    </location>
</feature>
<dbReference type="AlphaFoldDB" id="A0AAP4VEX3"/>
<evidence type="ECO:0000256" key="1">
    <source>
        <dbReference type="SAM" id="MobiDB-lite"/>
    </source>
</evidence>
<protein>
    <submittedName>
        <fullName evidence="2">Uncharacterized protein</fullName>
    </submittedName>
</protein>
<sequence>MPTFTFTSPDGKTYDVQGPDGATKEQAFSILQQRLGADGGAAPAASRGPVAPLDRLPPDSPATGMMPQHADTIAERLLGLGKSAVGLGEAGLSAATGALAAPVGAAYGIGKTLTSGKFGTQQGIEEGDRAGAALANKLTYQPRTEAGRSDVEALGNSGLMHALQGLPVESPMIARIPEVPRGVLATGEGTAGAARAGANAVGRDAVRAAARALPEVDPQTLQLAREAHQMGFRLTPDMVYGNKYARGAGELVQDNPFVGKTVREHNQQVFNSHLVNAIGGEGEKLTRKTFSDAMDRSGNAIGVIAEKYPLPIDQSFITKLRENGANQLPEVRGVVNRYAQMIDEAAGKPAALVGGGRTATPREMPGPVFRRINTALSKQIRETANGDLRSALRGLQDDLLEERAKYMSQSDLDAYNEARRQYAIGSTLEPLVAKSSTGDISPAALLGVVTKNAAGKSAMARGTAGQMGLLADIGQRFLKERPSSGTAERALMQNLLTHPLGTVAAGGTAALTAPAAAAYNRFGPEVTDLLIQRPPQ</sequence>
<feature type="compositionally biased region" description="Polar residues" evidence="1">
    <location>
        <begin position="1"/>
        <end position="10"/>
    </location>
</feature>
<dbReference type="EMBL" id="JAUJQS010000004">
    <property type="protein sequence ID" value="MDN7564328.1"/>
    <property type="molecule type" value="Genomic_DNA"/>
</dbReference>
<dbReference type="Proteomes" id="UP001172109">
    <property type="component" value="Unassembled WGS sequence"/>
</dbReference>
<evidence type="ECO:0000313" key="3">
    <source>
        <dbReference type="Proteomes" id="UP001172109"/>
    </source>
</evidence>
<dbReference type="RefSeq" id="WP_105818580.1">
    <property type="nucleotide sequence ID" value="NZ_CADEUY010000005.1"/>
</dbReference>
<reference evidence="2" key="1">
    <citation type="submission" date="2023-07" db="EMBL/GenBank/DDBJ databases">
        <title>A collection of bacterial strains from the Burkholderia cepacia Research Laboratory and Repository.</title>
        <authorList>
            <person name="Lipuma J."/>
            <person name="Spilker T."/>
            <person name="Caverly L."/>
        </authorList>
    </citation>
    <scope>NUCLEOTIDE SEQUENCE</scope>
    <source>
        <strain evidence="2">AU44979</strain>
    </source>
</reference>
<comment type="caution">
    <text evidence="2">The sequence shown here is derived from an EMBL/GenBank/DDBJ whole genome shotgun (WGS) entry which is preliminary data.</text>
</comment>